<dbReference type="AlphaFoldDB" id="A0A0C3JC78"/>
<dbReference type="HOGENOM" id="CLU_039070_3_0_1"/>
<dbReference type="Proteomes" id="UP000054217">
    <property type="component" value="Unassembled WGS sequence"/>
</dbReference>
<dbReference type="OrthoDB" id="2689747at2759"/>
<reference evidence="2" key="2">
    <citation type="submission" date="2015-01" db="EMBL/GenBank/DDBJ databases">
        <title>Evolutionary Origins and Diversification of the Mycorrhizal Mutualists.</title>
        <authorList>
            <consortium name="DOE Joint Genome Institute"/>
            <consortium name="Mycorrhizal Genomics Consortium"/>
            <person name="Kohler A."/>
            <person name="Kuo A."/>
            <person name="Nagy L.G."/>
            <person name="Floudas D."/>
            <person name="Copeland A."/>
            <person name="Barry K.W."/>
            <person name="Cichocki N."/>
            <person name="Veneault-Fourrey C."/>
            <person name="LaButti K."/>
            <person name="Lindquist E.A."/>
            <person name="Lipzen A."/>
            <person name="Lundell T."/>
            <person name="Morin E."/>
            <person name="Murat C."/>
            <person name="Riley R."/>
            <person name="Ohm R."/>
            <person name="Sun H."/>
            <person name="Tunlid A."/>
            <person name="Henrissat B."/>
            <person name="Grigoriev I.V."/>
            <person name="Hibbett D.S."/>
            <person name="Martin F."/>
        </authorList>
    </citation>
    <scope>NUCLEOTIDE SEQUENCE [LARGE SCALE GENOMIC DNA]</scope>
    <source>
        <strain evidence="2">Marx 270</strain>
    </source>
</reference>
<keyword evidence="2" id="KW-1185">Reference proteome</keyword>
<gene>
    <name evidence="1" type="ORF">M404DRAFT_24393</name>
</gene>
<evidence type="ECO:0000313" key="2">
    <source>
        <dbReference type="Proteomes" id="UP000054217"/>
    </source>
</evidence>
<proteinExistence type="predicted"/>
<dbReference type="InParanoid" id="A0A0C3JC78"/>
<organism evidence="1 2">
    <name type="scientific">Pisolithus tinctorius Marx 270</name>
    <dbReference type="NCBI Taxonomy" id="870435"/>
    <lineage>
        <taxon>Eukaryota</taxon>
        <taxon>Fungi</taxon>
        <taxon>Dikarya</taxon>
        <taxon>Basidiomycota</taxon>
        <taxon>Agaricomycotina</taxon>
        <taxon>Agaricomycetes</taxon>
        <taxon>Agaricomycetidae</taxon>
        <taxon>Boletales</taxon>
        <taxon>Sclerodermatineae</taxon>
        <taxon>Pisolithaceae</taxon>
        <taxon>Pisolithus</taxon>
    </lineage>
</organism>
<dbReference type="STRING" id="870435.A0A0C3JC78"/>
<accession>A0A0C3JC78</accession>
<name>A0A0C3JC78_PISTI</name>
<protein>
    <submittedName>
        <fullName evidence="1">Uncharacterized protein</fullName>
    </submittedName>
</protein>
<reference evidence="1 2" key="1">
    <citation type="submission" date="2014-04" db="EMBL/GenBank/DDBJ databases">
        <authorList>
            <consortium name="DOE Joint Genome Institute"/>
            <person name="Kuo A."/>
            <person name="Kohler A."/>
            <person name="Costa M.D."/>
            <person name="Nagy L.G."/>
            <person name="Floudas D."/>
            <person name="Copeland A."/>
            <person name="Barry K.W."/>
            <person name="Cichocki N."/>
            <person name="Veneault-Fourrey C."/>
            <person name="LaButti K."/>
            <person name="Lindquist E.A."/>
            <person name="Lipzen A."/>
            <person name="Lundell T."/>
            <person name="Morin E."/>
            <person name="Murat C."/>
            <person name="Sun H."/>
            <person name="Tunlid A."/>
            <person name="Henrissat B."/>
            <person name="Grigoriev I.V."/>
            <person name="Hibbett D.S."/>
            <person name="Martin F."/>
            <person name="Nordberg H.P."/>
            <person name="Cantor M.N."/>
            <person name="Hua S.X."/>
        </authorList>
    </citation>
    <scope>NUCLEOTIDE SEQUENCE [LARGE SCALE GENOMIC DNA]</scope>
    <source>
        <strain evidence="1 2">Marx 270</strain>
    </source>
</reference>
<dbReference type="EMBL" id="KN831962">
    <property type="protein sequence ID" value="KIO06693.1"/>
    <property type="molecule type" value="Genomic_DNA"/>
</dbReference>
<sequence>MQDTSKIPHGWRMELTDCIASYMKARFQEEVFSGPRALPDISIPFPVLCEVDRILSVISQAYRRPINIGKNRGGKTCNAEAAERYAEVTEPSILVTDSNTIHVWYLPDALSPKRRADVWNRLHLLREPLRESIKASPQAWRMDKSYFHDNAELKGAINLSPAWFQQGRGPQNGFPEASRLLKSRTENTSTREWVDQMSDTNALLSAILHVIHP</sequence>
<evidence type="ECO:0000313" key="1">
    <source>
        <dbReference type="EMBL" id="KIO06693.1"/>
    </source>
</evidence>